<organism evidence="2">
    <name type="scientific">marine metagenome</name>
    <dbReference type="NCBI Taxonomy" id="408172"/>
    <lineage>
        <taxon>unclassified sequences</taxon>
        <taxon>metagenomes</taxon>
        <taxon>ecological metagenomes</taxon>
    </lineage>
</organism>
<accession>A0A382JHC4</accession>
<sequence length="91" mass="9847">MGAILVALTRGRLRAAIMLTVPILGALNLRSLTPDASLTLDFMGYHLVPFKVTGLGMLFGYLFHLASFLGNLFAIHLEDEEHAGLQHTAAL</sequence>
<feature type="transmembrane region" description="Helical" evidence="1">
    <location>
        <begin position="52"/>
        <end position="75"/>
    </location>
</feature>
<dbReference type="AlphaFoldDB" id="A0A382JHC4"/>
<proteinExistence type="predicted"/>
<reference evidence="2" key="1">
    <citation type="submission" date="2018-05" db="EMBL/GenBank/DDBJ databases">
        <authorList>
            <person name="Lanie J.A."/>
            <person name="Ng W.-L."/>
            <person name="Kazmierczak K.M."/>
            <person name="Andrzejewski T.M."/>
            <person name="Davidsen T.M."/>
            <person name="Wayne K.J."/>
            <person name="Tettelin H."/>
            <person name="Glass J.I."/>
            <person name="Rusch D."/>
            <person name="Podicherti R."/>
            <person name="Tsui H.-C.T."/>
            <person name="Winkler M.E."/>
        </authorList>
    </citation>
    <scope>NUCLEOTIDE SEQUENCE</scope>
</reference>
<protein>
    <submittedName>
        <fullName evidence="2">Uncharacterized protein</fullName>
    </submittedName>
</protein>
<keyword evidence="1" id="KW-0812">Transmembrane</keyword>
<feature type="transmembrane region" description="Helical" evidence="1">
    <location>
        <begin position="12"/>
        <end position="32"/>
    </location>
</feature>
<evidence type="ECO:0000256" key="1">
    <source>
        <dbReference type="SAM" id="Phobius"/>
    </source>
</evidence>
<evidence type="ECO:0000313" key="2">
    <source>
        <dbReference type="EMBL" id="SVC11236.1"/>
    </source>
</evidence>
<gene>
    <name evidence="2" type="ORF">METZ01_LOCUS264090</name>
</gene>
<keyword evidence="1" id="KW-1133">Transmembrane helix</keyword>
<dbReference type="EMBL" id="UINC01074241">
    <property type="protein sequence ID" value="SVC11236.1"/>
    <property type="molecule type" value="Genomic_DNA"/>
</dbReference>
<feature type="non-terminal residue" evidence="2">
    <location>
        <position position="91"/>
    </location>
</feature>
<keyword evidence="1" id="KW-0472">Membrane</keyword>
<name>A0A382JHC4_9ZZZZ</name>